<feature type="transmembrane region" description="Helical" evidence="2">
    <location>
        <begin position="72"/>
        <end position="92"/>
    </location>
</feature>
<feature type="compositionally biased region" description="Basic and acidic residues" evidence="1">
    <location>
        <begin position="10"/>
        <end position="22"/>
    </location>
</feature>
<feature type="transmembrane region" description="Helical" evidence="2">
    <location>
        <begin position="117"/>
        <end position="141"/>
    </location>
</feature>
<comment type="caution">
    <text evidence="3">The sequence shown here is derived from an EMBL/GenBank/DDBJ whole genome shotgun (WGS) entry which is preliminary data.</text>
</comment>
<keyword evidence="2" id="KW-0472">Membrane</keyword>
<evidence type="ECO:0000256" key="2">
    <source>
        <dbReference type="SAM" id="Phobius"/>
    </source>
</evidence>
<sequence>MTSMASQDHGSVKADPITKDPVKTVGPQTSIVNEGILRGEVFNLNKREDLERQKTLEGQTHFSRPGWKRMTVILIVEAIALGVLSNVLMAQVQLKYPHVSHYVDLGTLMFGSFGTKLISVFCIGLLTMVVGSHCLTGVIAFSTIT</sequence>
<accession>A0A8J5TTV0</accession>
<keyword evidence="2" id="KW-1133">Transmembrane helix</keyword>
<dbReference type="Proteomes" id="UP000694050">
    <property type="component" value="Unassembled WGS sequence"/>
</dbReference>
<dbReference type="EMBL" id="JAELUQ010000004">
    <property type="protein sequence ID" value="KAG7415055.1"/>
    <property type="molecule type" value="Genomic_DNA"/>
</dbReference>
<feature type="region of interest" description="Disordered" evidence="1">
    <location>
        <begin position="1"/>
        <end position="26"/>
    </location>
</feature>
<evidence type="ECO:0000313" key="4">
    <source>
        <dbReference type="Proteomes" id="UP000694050"/>
    </source>
</evidence>
<proteinExistence type="predicted"/>
<evidence type="ECO:0000313" key="3">
    <source>
        <dbReference type="EMBL" id="KAG7415055.1"/>
    </source>
</evidence>
<keyword evidence="2" id="KW-0812">Transmembrane</keyword>
<name>A0A8J5TTV0_FUSOX</name>
<reference evidence="3" key="1">
    <citation type="submission" date="2021-04" db="EMBL/GenBank/DDBJ databases">
        <title>First draft genome resource for Brassicaceae pathogens Fusarium oxysporum f. sp. raphani and Fusarium oxysporum f. sp. rapae.</title>
        <authorList>
            <person name="Asai S."/>
        </authorList>
    </citation>
    <scope>NUCLEOTIDE SEQUENCE</scope>
    <source>
        <strain evidence="3">Tf1208</strain>
    </source>
</reference>
<protein>
    <submittedName>
        <fullName evidence="3">N amino acid transport system protein</fullName>
    </submittedName>
</protein>
<gene>
    <name evidence="3" type="primary">mtr-16</name>
    <name evidence="3" type="ORF">Forpe1208_v005499</name>
</gene>
<dbReference type="AlphaFoldDB" id="A0A8J5TTV0"/>
<organism evidence="3 4">
    <name type="scientific">Fusarium oxysporum f. sp. rapae</name>
    <dbReference type="NCBI Taxonomy" id="485398"/>
    <lineage>
        <taxon>Eukaryota</taxon>
        <taxon>Fungi</taxon>
        <taxon>Dikarya</taxon>
        <taxon>Ascomycota</taxon>
        <taxon>Pezizomycotina</taxon>
        <taxon>Sordariomycetes</taxon>
        <taxon>Hypocreomycetidae</taxon>
        <taxon>Hypocreales</taxon>
        <taxon>Nectriaceae</taxon>
        <taxon>Fusarium</taxon>
        <taxon>Fusarium oxysporum species complex</taxon>
    </lineage>
</organism>
<evidence type="ECO:0000256" key="1">
    <source>
        <dbReference type="SAM" id="MobiDB-lite"/>
    </source>
</evidence>